<proteinExistence type="predicted"/>
<feature type="transmembrane region" description="Helical" evidence="2">
    <location>
        <begin position="219"/>
        <end position="239"/>
    </location>
</feature>
<feature type="transmembrane region" description="Helical" evidence="2">
    <location>
        <begin position="179"/>
        <end position="207"/>
    </location>
</feature>
<name>A0A0L1MMU3_PSESX</name>
<gene>
    <name evidence="3" type="ORF">ACS77_02465</name>
</gene>
<evidence type="ECO:0000256" key="1">
    <source>
        <dbReference type="SAM" id="MobiDB-lite"/>
    </source>
</evidence>
<feature type="transmembrane region" description="Helical" evidence="2">
    <location>
        <begin position="133"/>
        <end position="152"/>
    </location>
</feature>
<reference evidence="3 4" key="1">
    <citation type="submission" date="2015-06" db="EMBL/GenBank/DDBJ databases">
        <authorList>
            <person name="Hoefler B.C."/>
            <person name="Straight P.D."/>
        </authorList>
    </citation>
    <scope>NUCLEOTIDE SEQUENCE [LARGE SCALE GENOMIC DNA]</scope>
    <source>
        <strain evidence="3 4">Riq4</strain>
    </source>
</reference>
<evidence type="ECO:0000256" key="2">
    <source>
        <dbReference type="SAM" id="Phobius"/>
    </source>
</evidence>
<dbReference type="OrthoDB" id="6836542at2"/>
<feature type="transmembrane region" description="Helical" evidence="2">
    <location>
        <begin position="251"/>
        <end position="275"/>
    </location>
</feature>
<feature type="compositionally biased region" description="Polar residues" evidence="1">
    <location>
        <begin position="376"/>
        <end position="387"/>
    </location>
</feature>
<organism evidence="3 4">
    <name type="scientific">Pseudomonas syringae</name>
    <dbReference type="NCBI Taxonomy" id="317"/>
    <lineage>
        <taxon>Bacteria</taxon>
        <taxon>Pseudomonadati</taxon>
        <taxon>Pseudomonadota</taxon>
        <taxon>Gammaproteobacteria</taxon>
        <taxon>Pseudomonadales</taxon>
        <taxon>Pseudomonadaceae</taxon>
        <taxon>Pseudomonas</taxon>
    </lineage>
</organism>
<feature type="region of interest" description="Disordered" evidence="1">
    <location>
        <begin position="365"/>
        <end position="387"/>
    </location>
</feature>
<feature type="transmembrane region" description="Helical" evidence="2">
    <location>
        <begin position="108"/>
        <end position="127"/>
    </location>
</feature>
<dbReference type="PATRIC" id="fig|317.197.peg.3852"/>
<keyword evidence="2" id="KW-0812">Transmembrane</keyword>
<evidence type="ECO:0000313" key="4">
    <source>
        <dbReference type="Proteomes" id="UP000036955"/>
    </source>
</evidence>
<protein>
    <submittedName>
        <fullName evidence="3">Uncharacterized protein</fullName>
    </submittedName>
</protein>
<sequence length="387" mass="41676">MNHQTFKQALKKTIKRILTYWAQLAVLVGGLGTLLGFYTISTYTTAIGRPDLMAAAVDAKSALVLWLAIVALVVAAYFLILMTSSILFGLAVSLFNDSPTIQPDVVKVLVLPVLIGVTALMTVIFKAPELDDFKKLGCMAMFTVVTLLALHLSPKFRLAVDVCATAAAPGNANSKATRIYLLVMLALLLVGAVISAVFPASLILKAYSGEDTPEALTKLMVISIFSAGMTLIPVVVFYVSKADIFKRISQCIAAAFIILLIVIGVSPGGSLTIVYSAASIMKVRDQTEAKFLLTEDYANEDFDAQIWGSVETVRNLPLISAFPLFSFGDVLLLCPVKLIKTELKNWPAESAYCVVAKNSKATRMPRKSEEAAQAKKSINTEAQKLGV</sequence>
<dbReference type="EMBL" id="LFQK01000004">
    <property type="protein sequence ID" value="KNH29559.1"/>
    <property type="molecule type" value="Genomic_DNA"/>
</dbReference>
<feature type="transmembrane region" description="Helical" evidence="2">
    <location>
        <begin position="63"/>
        <end position="96"/>
    </location>
</feature>
<keyword evidence="2" id="KW-0472">Membrane</keyword>
<comment type="caution">
    <text evidence="3">The sequence shown here is derived from an EMBL/GenBank/DDBJ whole genome shotgun (WGS) entry which is preliminary data.</text>
</comment>
<accession>A0A0L1MMU3</accession>
<dbReference type="Proteomes" id="UP000036955">
    <property type="component" value="Unassembled WGS sequence"/>
</dbReference>
<dbReference type="AlphaFoldDB" id="A0A0L1MMU3"/>
<evidence type="ECO:0000313" key="3">
    <source>
        <dbReference type="EMBL" id="KNH29559.1"/>
    </source>
</evidence>
<feature type="transmembrane region" description="Helical" evidence="2">
    <location>
        <begin position="20"/>
        <end position="43"/>
    </location>
</feature>
<keyword evidence="2" id="KW-1133">Transmembrane helix</keyword>